<dbReference type="Proteomes" id="UP000051952">
    <property type="component" value="Unassembled WGS sequence"/>
</dbReference>
<sequence length="719" mass="80706">MRKRSKIDAALQAVQHAAAQGSTATCVKYYTEAAKLWHLKEPARGIEFAEAVVRNGTVLPAEVTAKMILYATKWQNELVPQPEDDVVSGYRRALQLHDGAKGHLFLAQFYDGLYEPMAAASAAAPASMKLHATAKLTHSAEVLVTHAIRHYAKSLVHSAKVSSIALPRAMTLWLEHSALMFAEIGHIPPANRAKVDAGIQELNVLMESYFVAEAPGGHHQSHHNNQAKVSPILTMQALPQLISRLAHAHQGTTASIAKILLSLLSICPQQVLWGLLPVVRSIKQPRRATVAKQQVAQLFQRRGAEESRLVESVSTVFTAFLDICNASPDLFTDPRVRLSQMPFIRKVEKAIATSHCILPITPNISPNWSTLTTAPAGPTFSAFDDAVEVMSSLQKPKRMAVIGSDGVKYPFLCKAKDDPKKDIRMMEIVNRMNLLFQQDPESRKRRYRLRGYVVAALGDDYALIEWVSHQCALRRAVDDTYSVDGTGIRTATVRSLMAKIDGKTLTRMDMFKKHILVDAKPVFHQWFYHKFEDAAKWYQARQRYTVSCALWCAVGHIVGLGDRHGENMLIDTNTGEAMHVDFACMFDKGESLQEPERVRFRLTQNVVDALGVLGVDGGFRSTFETALRTQIQNKSEIMCVLETLLHDPLIEWGDRAKADPRQLFHRVRRRLEGYLDLNARSKEMDPVAQDASHQTSRLIEHATHWDNLSMMYIWWMAWV</sequence>
<dbReference type="PANTHER" id="PTHR11139">
    <property type="entry name" value="ATAXIA TELANGIECTASIA MUTATED ATM -RELATED"/>
    <property type="match status" value="1"/>
</dbReference>
<dbReference type="VEuPathDB" id="TriTrypDB:BSAL_91475"/>
<keyword evidence="8" id="KW-0808">Transferase</keyword>
<dbReference type="InterPro" id="IPR011009">
    <property type="entry name" value="Kinase-like_dom_sf"/>
</dbReference>
<keyword evidence="3" id="KW-0723">Serine/threonine-protein kinase</keyword>
<evidence type="ECO:0000256" key="5">
    <source>
        <dbReference type="ARBA" id="ARBA00023242"/>
    </source>
</evidence>
<evidence type="ECO:0000313" key="8">
    <source>
        <dbReference type="EMBL" id="CUG86049.1"/>
    </source>
</evidence>
<feature type="domain" description="PI3K/PI4K catalytic" evidence="6">
    <location>
        <begin position="383"/>
        <end position="696"/>
    </location>
</feature>
<keyword evidence="8" id="KW-0418">Kinase</keyword>
<proteinExistence type="inferred from homology"/>
<dbReference type="OrthoDB" id="278763at2759"/>
<dbReference type="SMART" id="SM00146">
    <property type="entry name" value="PI3Kc"/>
    <property type="match status" value="1"/>
</dbReference>
<reference evidence="9" key="1">
    <citation type="submission" date="2015-09" db="EMBL/GenBank/DDBJ databases">
        <authorList>
            <consortium name="Pathogen Informatics"/>
        </authorList>
    </citation>
    <scope>NUCLEOTIDE SEQUENCE [LARGE SCALE GENOMIC DNA]</scope>
    <source>
        <strain evidence="9">Lake Konstanz</strain>
    </source>
</reference>
<accession>A0A0S4J457</accession>
<dbReference type="InterPro" id="IPR050517">
    <property type="entry name" value="DDR_Repair_Kinase"/>
</dbReference>
<dbReference type="OMA" id="YDHERIN"/>
<dbReference type="GO" id="GO:0005694">
    <property type="term" value="C:chromosome"/>
    <property type="evidence" value="ECO:0007669"/>
    <property type="project" value="TreeGrafter"/>
</dbReference>
<dbReference type="InterPro" id="IPR036940">
    <property type="entry name" value="PI3/4_kinase_cat_sf"/>
</dbReference>
<dbReference type="GO" id="GO:0005634">
    <property type="term" value="C:nucleus"/>
    <property type="evidence" value="ECO:0007669"/>
    <property type="project" value="UniProtKB-SubCell"/>
</dbReference>
<evidence type="ECO:0000313" key="9">
    <source>
        <dbReference type="Proteomes" id="UP000051952"/>
    </source>
</evidence>
<dbReference type="PROSITE" id="PS51190">
    <property type="entry name" value="FATC"/>
    <property type="match status" value="1"/>
</dbReference>
<dbReference type="EMBL" id="CYKH01001233">
    <property type="protein sequence ID" value="CUG86049.1"/>
    <property type="molecule type" value="Genomic_DNA"/>
</dbReference>
<protein>
    <submittedName>
        <fullName evidence="8">Phosphatidylinositol 3-kinase, putative</fullName>
    </submittedName>
</protein>
<dbReference type="SUPFAM" id="SSF56112">
    <property type="entry name" value="Protein kinase-like (PK-like)"/>
    <property type="match status" value="1"/>
</dbReference>
<dbReference type="InterPro" id="IPR057564">
    <property type="entry name" value="HEAT_ATR"/>
</dbReference>
<dbReference type="CDD" id="cd00892">
    <property type="entry name" value="PIKKc_ATR"/>
    <property type="match status" value="1"/>
</dbReference>
<dbReference type="GO" id="GO:0004674">
    <property type="term" value="F:protein serine/threonine kinase activity"/>
    <property type="evidence" value="ECO:0007669"/>
    <property type="project" value="UniProtKB-KW"/>
</dbReference>
<evidence type="ECO:0000256" key="1">
    <source>
        <dbReference type="ARBA" id="ARBA00004123"/>
    </source>
</evidence>
<name>A0A0S4J457_BODSA</name>
<dbReference type="GO" id="GO:0000077">
    <property type="term" value="P:DNA damage checkpoint signaling"/>
    <property type="evidence" value="ECO:0007669"/>
    <property type="project" value="TreeGrafter"/>
</dbReference>
<evidence type="ECO:0000256" key="3">
    <source>
        <dbReference type="ARBA" id="ARBA00022527"/>
    </source>
</evidence>
<keyword evidence="4" id="KW-0227">DNA damage</keyword>
<dbReference type="Pfam" id="PF00454">
    <property type="entry name" value="PI3_PI4_kinase"/>
    <property type="match status" value="1"/>
</dbReference>
<dbReference type="Gene3D" id="1.10.1070.11">
    <property type="entry name" value="Phosphatidylinositol 3-/4-kinase, catalytic domain"/>
    <property type="match status" value="1"/>
</dbReference>
<dbReference type="Pfam" id="PF02260">
    <property type="entry name" value="FATC"/>
    <property type="match status" value="1"/>
</dbReference>
<organism evidence="8 9">
    <name type="scientific">Bodo saltans</name>
    <name type="common">Flagellated protozoan</name>
    <dbReference type="NCBI Taxonomy" id="75058"/>
    <lineage>
        <taxon>Eukaryota</taxon>
        <taxon>Discoba</taxon>
        <taxon>Euglenozoa</taxon>
        <taxon>Kinetoplastea</taxon>
        <taxon>Metakinetoplastina</taxon>
        <taxon>Eubodonida</taxon>
        <taxon>Bodonidae</taxon>
        <taxon>Bodo</taxon>
    </lineage>
</organism>
<keyword evidence="9" id="KW-1185">Reference proteome</keyword>
<comment type="subcellular location">
    <subcellularLocation>
        <location evidence="1">Nucleus</location>
    </subcellularLocation>
</comment>
<dbReference type="Gene3D" id="3.30.1010.10">
    <property type="entry name" value="Phosphatidylinositol 3-kinase Catalytic Subunit, Chain A, domain 4"/>
    <property type="match status" value="1"/>
</dbReference>
<evidence type="ECO:0000256" key="4">
    <source>
        <dbReference type="ARBA" id="ARBA00022763"/>
    </source>
</evidence>
<dbReference type="GO" id="GO:0000723">
    <property type="term" value="P:telomere maintenance"/>
    <property type="evidence" value="ECO:0007669"/>
    <property type="project" value="TreeGrafter"/>
</dbReference>
<evidence type="ECO:0000259" key="7">
    <source>
        <dbReference type="PROSITE" id="PS51190"/>
    </source>
</evidence>
<dbReference type="InterPro" id="IPR003152">
    <property type="entry name" value="FATC_dom"/>
</dbReference>
<dbReference type="PANTHER" id="PTHR11139:SF69">
    <property type="entry name" value="SERINE_THREONINE-PROTEIN KINASE ATR"/>
    <property type="match status" value="1"/>
</dbReference>
<feature type="domain" description="FATC" evidence="7">
    <location>
        <begin position="687"/>
        <end position="719"/>
    </location>
</feature>
<dbReference type="AlphaFoldDB" id="A0A0S4J457"/>
<dbReference type="SMART" id="SM01343">
    <property type="entry name" value="FATC"/>
    <property type="match status" value="1"/>
</dbReference>
<dbReference type="InterPro" id="IPR000403">
    <property type="entry name" value="PI3/4_kinase_cat_dom"/>
</dbReference>
<keyword evidence="5" id="KW-0539">Nucleus</keyword>
<gene>
    <name evidence="8" type="ORF">BSAL_91475</name>
</gene>
<evidence type="ECO:0000259" key="6">
    <source>
        <dbReference type="PROSITE" id="PS50290"/>
    </source>
</evidence>
<dbReference type="PROSITE" id="PS50290">
    <property type="entry name" value="PI3_4_KINASE_3"/>
    <property type="match status" value="1"/>
</dbReference>
<dbReference type="GO" id="GO:0006281">
    <property type="term" value="P:DNA repair"/>
    <property type="evidence" value="ECO:0007669"/>
    <property type="project" value="TreeGrafter"/>
</dbReference>
<evidence type="ECO:0000256" key="2">
    <source>
        <dbReference type="ARBA" id="ARBA00010769"/>
    </source>
</evidence>
<comment type="similarity">
    <text evidence="2">Belongs to the PI3/PI4-kinase family. ATM subfamily.</text>
</comment>
<dbReference type="Pfam" id="PF23593">
    <property type="entry name" value="HEAT_ATR"/>
    <property type="match status" value="1"/>
</dbReference>